<organism evidence="1">
    <name type="scientific">hydrothermal vent metagenome</name>
    <dbReference type="NCBI Taxonomy" id="652676"/>
    <lineage>
        <taxon>unclassified sequences</taxon>
        <taxon>metagenomes</taxon>
        <taxon>ecological metagenomes</taxon>
    </lineage>
</organism>
<evidence type="ECO:0000313" key="1">
    <source>
        <dbReference type="EMBL" id="VAX00389.1"/>
    </source>
</evidence>
<dbReference type="Gene3D" id="3.20.20.60">
    <property type="entry name" value="Phosphoenolpyruvate-binding domains"/>
    <property type="match status" value="1"/>
</dbReference>
<dbReference type="EC" id="2.7.8.23" evidence="1"/>
<dbReference type="CDD" id="cd00377">
    <property type="entry name" value="ICL_PEPM"/>
    <property type="match status" value="1"/>
</dbReference>
<keyword evidence="1" id="KW-0808">Transferase</keyword>
<dbReference type="SUPFAM" id="SSF51621">
    <property type="entry name" value="Phosphoenolpyruvate/pyruvate domain"/>
    <property type="match status" value="1"/>
</dbReference>
<dbReference type="InterPro" id="IPR040442">
    <property type="entry name" value="Pyrv_kinase-like_dom_sf"/>
</dbReference>
<dbReference type="PANTHER" id="PTHR42905">
    <property type="entry name" value="PHOSPHOENOLPYRUVATE CARBOXYLASE"/>
    <property type="match status" value="1"/>
</dbReference>
<dbReference type="GO" id="GO:0008807">
    <property type="term" value="F:carboxyvinyl-carboxyphosphonate phosphorylmutase activity"/>
    <property type="evidence" value="ECO:0007669"/>
    <property type="project" value="UniProtKB-EC"/>
</dbReference>
<proteinExistence type="predicted"/>
<accession>A0A3B1A3S1</accession>
<reference evidence="1" key="1">
    <citation type="submission" date="2018-06" db="EMBL/GenBank/DDBJ databases">
        <authorList>
            <person name="Zhirakovskaya E."/>
        </authorList>
    </citation>
    <scope>NUCLEOTIDE SEQUENCE</scope>
</reference>
<dbReference type="Pfam" id="PF13714">
    <property type="entry name" value="PEP_mutase"/>
    <property type="match status" value="1"/>
</dbReference>
<dbReference type="AlphaFoldDB" id="A0A3B1A3S1"/>
<dbReference type="InterPro" id="IPR039556">
    <property type="entry name" value="ICL/PEPM"/>
</dbReference>
<dbReference type="InterPro" id="IPR015813">
    <property type="entry name" value="Pyrv/PenolPyrv_kinase-like_dom"/>
</dbReference>
<dbReference type="PANTHER" id="PTHR42905:SF16">
    <property type="entry name" value="CARBOXYPHOSPHONOENOLPYRUVATE PHOSPHONOMUTASE-LIKE PROTEIN (AFU_ORTHOLOGUE AFUA_5G07230)"/>
    <property type="match status" value="1"/>
</dbReference>
<protein>
    <submittedName>
        <fullName evidence="1">Probable carboxyvinyl-carboxyphosphonate phosphorylmutase</fullName>
        <ecNumber evidence="1">2.7.8.23</ecNumber>
    </submittedName>
</protein>
<name>A0A3B1A3S1_9ZZZZ</name>
<sequence>MTFKNLHNQNDPLLICNVWDVASTKIAEKLGFQAIGTSSAAIATLLGYEDGENMSFSELRYLVKRIIANTKLPLTVDLESGYSRKPSEIIAHIKKLVDLGVVGINIEDSIVNKERTLLNTQKFAKTISTIKEKLKNDNIDIFLNVRTDIFLLGQSNPVDETIKRIQYFEKAGADGIFIPCIEKENDIKMITGSSKLPINVMCMPNLPNFDKLKQLGVKRISMGNFLFDYMSNCFEQTLEEVLNSQSFNTIF</sequence>
<dbReference type="EMBL" id="UOFS01000043">
    <property type="protein sequence ID" value="VAX00389.1"/>
    <property type="molecule type" value="Genomic_DNA"/>
</dbReference>
<gene>
    <name evidence="1" type="ORF">MNBD_GAMMA22-139</name>
</gene>